<dbReference type="AlphaFoldDB" id="A0A0P9D648"/>
<protein>
    <submittedName>
        <fullName evidence="1">Uncharacterized protein</fullName>
    </submittedName>
</protein>
<accession>A0A0P9D648</accession>
<reference evidence="1 2" key="1">
    <citation type="submission" date="2015-09" db="EMBL/GenBank/DDBJ databases">
        <title>Draft genome sequence of Kouleothrix aurantiaca JCM 19913.</title>
        <authorList>
            <person name="Hemp J."/>
        </authorList>
    </citation>
    <scope>NUCLEOTIDE SEQUENCE [LARGE SCALE GENOMIC DNA]</scope>
    <source>
        <strain evidence="1 2">COM-B</strain>
    </source>
</reference>
<evidence type="ECO:0000313" key="2">
    <source>
        <dbReference type="Proteomes" id="UP000050509"/>
    </source>
</evidence>
<sequence length="75" mass="8430">MTDRTRPFEIDDLVRLKNAGDDWDGWTGVIALREGEVRRTEPHLDALGRLRVDLDRRPGAYADAPSGCLGRMPLP</sequence>
<dbReference type="EMBL" id="LJCR01000294">
    <property type="protein sequence ID" value="KPV53282.1"/>
    <property type="molecule type" value="Genomic_DNA"/>
</dbReference>
<gene>
    <name evidence="1" type="ORF">SE17_10525</name>
</gene>
<keyword evidence="2" id="KW-1185">Reference proteome</keyword>
<organism evidence="1 2">
    <name type="scientific">Kouleothrix aurantiaca</name>
    <dbReference type="NCBI Taxonomy" id="186479"/>
    <lineage>
        <taxon>Bacteria</taxon>
        <taxon>Bacillati</taxon>
        <taxon>Chloroflexota</taxon>
        <taxon>Chloroflexia</taxon>
        <taxon>Chloroflexales</taxon>
        <taxon>Roseiflexineae</taxon>
        <taxon>Roseiflexaceae</taxon>
        <taxon>Kouleothrix</taxon>
    </lineage>
</organism>
<proteinExistence type="predicted"/>
<dbReference type="Proteomes" id="UP000050509">
    <property type="component" value="Unassembled WGS sequence"/>
</dbReference>
<name>A0A0P9D648_9CHLR</name>
<comment type="caution">
    <text evidence="1">The sequence shown here is derived from an EMBL/GenBank/DDBJ whole genome shotgun (WGS) entry which is preliminary data.</text>
</comment>
<evidence type="ECO:0000313" key="1">
    <source>
        <dbReference type="EMBL" id="KPV53282.1"/>
    </source>
</evidence>